<dbReference type="OrthoDB" id="9816424at2"/>
<dbReference type="Pfam" id="PF00535">
    <property type="entry name" value="Glycos_transf_2"/>
    <property type="match status" value="1"/>
</dbReference>
<dbReference type="GO" id="GO:0016740">
    <property type="term" value="F:transferase activity"/>
    <property type="evidence" value="ECO:0007669"/>
    <property type="project" value="UniProtKB-KW"/>
</dbReference>
<proteinExistence type="predicted"/>
<dbReference type="InterPro" id="IPR029044">
    <property type="entry name" value="Nucleotide-diphossugar_trans"/>
</dbReference>
<dbReference type="InterPro" id="IPR001173">
    <property type="entry name" value="Glyco_trans_2-like"/>
</dbReference>
<dbReference type="CDD" id="cd00761">
    <property type="entry name" value="Glyco_tranf_GTA_type"/>
    <property type="match status" value="1"/>
</dbReference>
<dbReference type="PANTHER" id="PTHR43685:SF2">
    <property type="entry name" value="GLYCOSYLTRANSFERASE 2-LIKE DOMAIN-CONTAINING PROTEIN"/>
    <property type="match status" value="1"/>
</dbReference>
<evidence type="ECO:0000313" key="3">
    <source>
        <dbReference type="Proteomes" id="UP000439113"/>
    </source>
</evidence>
<dbReference type="SUPFAM" id="SSF53448">
    <property type="entry name" value="Nucleotide-diphospho-sugar transferases"/>
    <property type="match status" value="1"/>
</dbReference>
<feature type="domain" description="Glycosyltransferase 2-like" evidence="1">
    <location>
        <begin position="756"/>
        <end position="870"/>
    </location>
</feature>
<name>A0A6N8DP33_RHOAC</name>
<protein>
    <submittedName>
        <fullName evidence="2">Glycosyltransferase</fullName>
    </submittedName>
</protein>
<evidence type="ECO:0000259" key="1">
    <source>
        <dbReference type="Pfam" id="PF00535"/>
    </source>
</evidence>
<dbReference type="AlphaFoldDB" id="A0A6N8DP33"/>
<dbReference type="PANTHER" id="PTHR43685">
    <property type="entry name" value="GLYCOSYLTRANSFERASE"/>
    <property type="match status" value="1"/>
</dbReference>
<gene>
    <name evidence="2" type="ORF">GJ654_11445</name>
</gene>
<evidence type="ECO:0000313" key="2">
    <source>
        <dbReference type="EMBL" id="MTV31606.1"/>
    </source>
</evidence>
<comment type="caution">
    <text evidence="2">The sequence shown here is derived from an EMBL/GenBank/DDBJ whole genome shotgun (WGS) entry which is preliminary data.</text>
</comment>
<reference evidence="2 3" key="1">
    <citation type="submission" date="2019-11" db="EMBL/GenBank/DDBJ databases">
        <title>Whole-genome sequence of a Rhodoblastus acidophilus DSM 142.</title>
        <authorList>
            <person name="Kyndt J.A."/>
            <person name="Meyer T.E."/>
        </authorList>
    </citation>
    <scope>NUCLEOTIDE SEQUENCE [LARGE SCALE GENOMIC DNA]</scope>
    <source>
        <strain evidence="2 3">DSM 142</strain>
    </source>
</reference>
<dbReference type="Pfam" id="PF13692">
    <property type="entry name" value="Glyco_trans_1_4"/>
    <property type="match status" value="1"/>
</dbReference>
<dbReference type="InterPro" id="IPR050834">
    <property type="entry name" value="Glycosyltransf_2"/>
</dbReference>
<dbReference type="Gene3D" id="3.40.50.2000">
    <property type="entry name" value="Glycogen Phosphorylase B"/>
    <property type="match status" value="2"/>
</dbReference>
<keyword evidence="2" id="KW-0808">Transferase</keyword>
<dbReference type="Proteomes" id="UP000439113">
    <property type="component" value="Unassembled WGS sequence"/>
</dbReference>
<organism evidence="2 3">
    <name type="scientific">Rhodoblastus acidophilus</name>
    <name type="common">Rhodopseudomonas acidophila</name>
    <dbReference type="NCBI Taxonomy" id="1074"/>
    <lineage>
        <taxon>Bacteria</taxon>
        <taxon>Pseudomonadati</taxon>
        <taxon>Pseudomonadota</taxon>
        <taxon>Alphaproteobacteria</taxon>
        <taxon>Hyphomicrobiales</taxon>
        <taxon>Rhodoblastaceae</taxon>
        <taxon>Rhodoblastus</taxon>
    </lineage>
</organism>
<dbReference type="SUPFAM" id="SSF53756">
    <property type="entry name" value="UDP-Glycosyltransferase/glycogen phosphorylase"/>
    <property type="match status" value="1"/>
</dbReference>
<accession>A0A6N8DP33</accession>
<dbReference type="EMBL" id="WNKS01000009">
    <property type="protein sequence ID" value="MTV31606.1"/>
    <property type="molecule type" value="Genomic_DNA"/>
</dbReference>
<sequence length="1040" mass="113727">MKMSLASKLESSMTKSFPRLPPWFEPGVRQAGALDDVNLRAGVVGWALDLGDLGRRLEISVVCAGRTIARGRTGLARPDIARLIGPDVQCGFTIGWADFDGKAVRAIVESGAATAEIDVRVDAMEASLCGPCDLPAVTARDCWTFLRGAPAFHDAWSEAAPSSDDIALRAEALGLFDMGCYVRREGVGGSQALDGTLIAHYFAEGERAGAKPNPYFDPSWYARKYLNGTGEGALRHYIEIGEARGDKPCPAFDPQWYRETYLSNAADVSPLAHYLAHRHANRHSPNAYFDIETYIDAYPDVASAGMDGFSHWLNHGIFEGRSGSPNFSAEHVWERYLGGKKELNAFEVFMDIGLEFGWTPVSPSDASAHRAKSAMSRRSIRAARGRGVVLIGHDALPAASQRLLLALGGLLKKRFGMEIAFVLLEGGALAEAYGELAETFIVGETRGDAWTDLRVHLGELFRCGYKHAISNSALSGGVTGVLKDLGFDFCSLVHELPKLIRARDLAQTFVALRQRGRAVVYPNAFVKNALDAAFGVDDDRAVVIPQGLHDAPVVPEGARAQLRRELGLPPDAEIVLNVDFGSLLTGVDLFPLLAERLRTMRPGAHLVWLGDVHPVIAPWLKHDIRQRGLTNITILPFDRDVGRYFGAADLFVSTSREDPVPSGLLQALRTGLAVVAFAEAGGHAEMIGGDERLGALAPCADVKAGAARIVDSLKRRASGDEANAAYRARAVVERCDFALYGAKLLSLIDPEYRTVSVIVPNYNYAEHLRDRLTSVFAQTFPVLETLFLDDASADDSLAVAREVAAQAGRDMEIRARTENSGSPFRQWKAGLDEIRGEFVWIAEADDMSEPRFLDEAISRLAAAPNAAFCFTDSKAIDAQGAPVFNSYKSYYGEYGDRGLETSGAFSGADFLRRFLAVRNVVVNVSSVVWRTQALRDIFQKLGEEPFSLRCAGDWRIYVEACRSGKEILYIADTLNIHRRHDRSVTHSLDRIEHIKEIEAVQTVALEGEGPQSDLRTRAAAWRARTAREWRLDPDNLPAAV</sequence>
<dbReference type="Gene3D" id="3.90.550.10">
    <property type="entry name" value="Spore Coat Polysaccharide Biosynthesis Protein SpsA, Chain A"/>
    <property type="match status" value="1"/>
</dbReference>